<dbReference type="SUPFAM" id="SSF52949">
    <property type="entry name" value="Macro domain-like"/>
    <property type="match status" value="1"/>
</dbReference>
<dbReference type="GO" id="GO:0140293">
    <property type="term" value="F:ADP-ribosylglutamate hydrolase activity"/>
    <property type="evidence" value="ECO:0007669"/>
    <property type="project" value="TreeGrafter"/>
</dbReference>
<dbReference type="PROSITE" id="PS51154">
    <property type="entry name" value="MACRO"/>
    <property type="match status" value="1"/>
</dbReference>
<dbReference type="Pfam" id="PF01661">
    <property type="entry name" value="Macro"/>
    <property type="match status" value="1"/>
</dbReference>
<feature type="domain" description="Macro" evidence="1">
    <location>
        <begin position="1"/>
        <end position="154"/>
    </location>
</feature>
<evidence type="ECO:0000313" key="3">
    <source>
        <dbReference type="Proteomes" id="UP000038040"/>
    </source>
</evidence>
<name>A0A0N4U4R1_DRAME</name>
<dbReference type="Proteomes" id="UP000274756">
    <property type="component" value="Unassembled WGS sequence"/>
</dbReference>
<evidence type="ECO:0000313" key="5">
    <source>
        <dbReference type="WBParaSite" id="DME_0000178501-mRNA-1"/>
    </source>
</evidence>
<dbReference type="CDD" id="cd02908">
    <property type="entry name" value="Macro_OAADPr_deacetylase"/>
    <property type="match status" value="1"/>
</dbReference>
<sequence>MSITVIAVWNGDITKLQIDAIVNAANSRLLGGGGVDGAIHRAAGPELLEECRKLNGCCVGEAKMTNAYNMTHVKKIIHTVGPQIRNDVTEENEKQLKSCYINSLDLASRNNLKTIAFPCISTGVYGYPNDKACDTVVNAVKDWLIHHANSVSSF</sequence>
<dbReference type="GO" id="GO:0042278">
    <property type="term" value="P:purine nucleoside metabolic process"/>
    <property type="evidence" value="ECO:0007669"/>
    <property type="project" value="TreeGrafter"/>
</dbReference>
<dbReference type="Proteomes" id="UP000038040">
    <property type="component" value="Unplaced"/>
</dbReference>
<dbReference type="EMBL" id="UYYG01001154">
    <property type="protein sequence ID" value="VDN56172.1"/>
    <property type="molecule type" value="Genomic_DNA"/>
</dbReference>
<gene>
    <name evidence="2" type="ORF">DME_LOCUS6145</name>
</gene>
<dbReference type="PANTHER" id="PTHR11106">
    <property type="entry name" value="GANGLIOSIDE INDUCED DIFFERENTIATION ASSOCIATED PROTEIN 2-RELATED"/>
    <property type="match status" value="1"/>
</dbReference>
<dbReference type="GO" id="GO:0006974">
    <property type="term" value="P:DNA damage response"/>
    <property type="evidence" value="ECO:0007669"/>
    <property type="project" value="TreeGrafter"/>
</dbReference>
<dbReference type="InterPro" id="IPR002589">
    <property type="entry name" value="Macro_dom"/>
</dbReference>
<evidence type="ECO:0000259" key="1">
    <source>
        <dbReference type="PROSITE" id="PS51154"/>
    </source>
</evidence>
<reference evidence="2 4" key="2">
    <citation type="submission" date="2018-11" db="EMBL/GenBank/DDBJ databases">
        <authorList>
            <consortium name="Pathogen Informatics"/>
        </authorList>
    </citation>
    <scope>NUCLEOTIDE SEQUENCE [LARGE SCALE GENOMIC DNA]</scope>
</reference>
<dbReference type="InterPro" id="IPR043472">
    <property type="entry name" value="Macro_dom-like"/>
</dbReference>
<dbReference type="SMART" id="SM00506">
    <property type="entry name" value="A1pp"/>
    <property type="match status" value="1"/>
</dbReference>
<evidence type="ECO:0000313" key="4">
    <source>
        <dbReference type="Proteomes" id="UP000274756"/>
    </source>
</evidence>
<proteinExistence type="predicted"/>
<dbReference type="PANTHER" id="PTHR11106:SF27">
    <property type="entry name" value="MACRO DOMAIN-CONTAINING PROTEIN"/>
    <property type="match status" value="1"/>
</dbReference>
<dbReference type="WBParaSite" id="DME_0000178501-mRNA-1">
    <property type="protein sequence ID" value="DME_0000178501-mRNA-1"/>
    <property type="gene ID" value="DME_0000178501"/>
</dbReference>
<dbReference type="STRING" id="318479.A0A0N4U4R1"/>
<accession>A0A0N4U4R1</accession>
<evidence type="ECO:0000313" key="2">
    <source>
        <dbReference type="EMBL" id="VDN56172.1"/>
    </source>
</evidence>
<reference evidence="5" key="1">
    <citation type="submission" date="2017-02" db="UniProtKB">
        <authorList>
            <consortium name="WormBaseParasite"/>
        </authorList>
    </citation>
    <scope>IDENTIFICATION</scope>
</reference>
<dbReference type="AlphaFoldDB" id="A0A0N4U4R1"/>
<organism evidence="3 5">
    <name type="scientific">Dracunculus medinensis</name>
    <name type="common">Guinea worm</name>
    <dbReference type="NCBI Taxonomy" id="318479"/>
    <lineage>
        <taxon>Eukaryota</taxon>
        <taxon>Metazoa</taxon>
        <taxon>Ecdysozoa</taxon>
        <taxon>Nematoda</taxon>
        <taxon>Chromadorea</taxon>
        <taxon>Rhabditida</taxon>
        <taxon>Spirurina</taxon>
        <taxon>Dracunculoidea</taxon>
        <taxon>Dracunculidae</taxon>
        <taxon>Dracunculus</taxon>
    </lineage>
</organism>
<dbReference type="GO" id="GO:0140291">
    <property type="term" value="P:peptidyl-glutamate ADP-deribosylation"/>
    <property type="evidence" value="ECO:0007669"/>
    <property type="project" value="TreeGrafter"/>
</dbReference>
<dbReference type="GO" id="GO:0005654">
    <property type="term" value="C:nucleoplasm"/>
    <property type="evidence" value="ECO:0007669"/>
    <property type="project" value="TreeGrafter"/>
</dbReference>
<dbReference type="OrthoDB" id="6077599at2759"/>
<protein>
    <submittedName>
        <fullName evidence="5">Macro domain-containing protein</fullName>
    </submittedName>
</protein>
<dbReference type="Gene3D" id="3.40.220.10">
    <property type="entry name" value="Leucine Aminopeptidase, subunit E, domain 1"/>
    <property type="match status" value="1"/>
</dbReference>
<keyword evidence="4" id="KW-1185">Reference proteome</keyword>